<dbReference type="STRING" id="1316936.K678_04321"/>
<organism evidence="1 2">
    <name type="scientific">Magnetospirillum fulvum MGU-K5</name>
    <dbReference type="NCBI Taxonomy" id="1316936"/>
    <lineage>
        <taxon>Bacteria</taxon>
        <taxon>Pseudomonadati</taxon>
        <taxon>Pseudomonadota</taxon>
        <taxon>Alphaproteobacteria</taxon>
        <taxon>Rhodospirillales</taxon>
        <taxon>Rhodospirillaceae</taxon>
        <taxon>Magnetospirillum</taxon>
    </lineage>
</organism>
<comment type="caution">
    <text evidence="1">The sequence shown here is derived from an EMBL/GenBank/DDBJ whole genome shotgun (WGS) entry which is preliminary data.</text>
</comment>
<dbReference type="EMBL" id="AQPH01000009">
    <property type="protein sequence ID" value="EPY02798.1"/>
    <property type="molecule type" value="Genomic_DNA"/>
</dbReference>
<name>S9SFF2_MAGFU</name>
<accession>S9SFF2</accession>
<evidence type="ECO:0000313" key="1">
    <source>
        <dbReference type="EMBL" id="EPY02798.1"/>
    </source>
</evidence>
<dbReference type="Proteomes" id="UP000015350">
    <property type="component" value="Unassembled WGS sequence"/>
</dbReference>
<gene>
    <name evidence="1" type="ORF">K678_04321</name>
</gene>
<evidence type="ECO:0008006" key="3">
    <source>
        <dbReference type="Google" id="ProtNLM"/>
    </source>
</evidence>
<protein>
    <recommendedName>
        <fullName evidence="3">Calcium-binding protein</fullName>
    </recommendedName>
</protein>
<feature type="non-terminal residue" evidence="1">
    <location>
        <position position="76"/>
    </location>
</feature>
<evidence type="ECO:0000313" key="2">
    <source>
        <dbReference type="Proteomes" id="UP000015350"/>
    </source>
</evidence>
<sequence length="76" mass="7206">MTIDLTGGGRSSGYASGDSYNAIATVIGSGGNDTFIGGTASGAPTMSGGGGTDWVSYQYATSGATLDLTATSANGG</sequence>
<dbReference type="RefSeq" id="WP_021131233.1">
    <property type="nucleotide sequence ID" value="NZ_AQPH01000009.1"/>
</dbReference>
<dbReference type="AlphaFoldDB" id="S9SFF2"/>
<proteinExistence type="predicted"/>
<reference evidence="1 2" key="1">
    <citation type="submission" date="2013-04" db="EMBL/GenBank/DDBJ databases">
        <authorList>
            <person name="Kuznetsov B."/>
            <person name="Ivanovsky R."/>
        </authorList>
    </citation>
    <scope>NUCLEOTIDE SEQUENCE [LARGE SCALE GENOMIC DNA]</scope>
    <source>
        <strain evidence="1 2">MGU-K5</strain>
    </source>
</reference>
<dbReference type="OrthoDB" id="7515000at2"/>